<evidence type="ECO:0000256" key="2">
    <source>
        <dbReference type="ARBA" id="ARBA00022475"/>
    </source>
</evidence>
<proteinExistence type="predicted"/>
<evidence type="ECO:0000256" key="3">
    <source>
        <dbReference type="ARBA" id="ARBA00022692"/>
    </source>
</evidence>
<feature type="transmembrane region" description="Helical" evidence="6">
    <location>
        <begin position="12"/>
        <end position="34"/>
    </location>
</feature>
<reference evidence="7 8" key="1">
    <citation type="submission" date="2018-11" db="EMBL/GenBank/DDBJ databases">
        <authorList>
            <person name="Na S.W."/>
            <person name="Baik M."/>
        </authorList>
    </citation>
    <scope>NUCLEOTIDE SEQUENCE [LARGE SCALE GENOMIC DNA]</scope>
    <source>
        <strain evidence="7 8">E39</strain>
    </source>
</reference>
<keyword evidence="5 6" id="KW-0472">Membrane</keyword>
<keyword evidence="4 6" id="KW-1133">Transmembrane helix</keyword>
<keyword evidence="2" id="KW-1003">Cell membrane</keyword>
<organism evidence="7 8">
    <name type="scientific">Pseudoprevotella muciniphila</name>
    <dbReference type="NCBI Taxonomy" id="2133944"/>
    <lineage>
        <taxon>Bacteria</taxon>
        <taxon>Pseudomonadati</taxon>
        <taxon>Bacteroidota</taxon>
        <taxon>Bacteroidia</taxon>
        <taxon>Bacteroidales</taxon>
        <taxon>Prevotellaceae</taxon>
        <taxon>Pseudoprevotella</taxon>
    </lineage>
</organism>
<dbReference type="PANTHER" id="PTHR33529">
    <property type="entry name" value="SLR0882 PROTEIN-RELATED"/>
    <property type="match status" value="1"/>
</dbReference>
<evidence type="ECO:0000256" key="5">
    <source>
        <dbReference type="ARBA" id="ARBA00023136"/>
    </source>
</evidence>
<feature type="transmembrane region" description="Helical" evidence="6">
    <location>
        <begin position="440"/>
        <end position="457"/>
    </location>
</feature>
<name>A0A5P8E604_9BACT</name>
<dbReference type="GO" id="GO:0043190">
    <property type="term" value="C:ATP-binding cassette (ABC) transporter complex"/>
    <property type="evidence" value="ECO:0007669"/>
    <property type="project" value="TreeGrafter"/>
</dbReference>
<dbReference type="AlphaFoldDB" id="A0A5P8E604"/>
<dbReference type="PANTHER" id="PTHR33529:SF6">
    <property type="entry name" value="YJGP_YJGQ FAMILY PERMEASE"/>
    <property type="match status" value="1"/>
</dbReference>
<evidence type="ECO:0000256" key="6">
    <source>
        <dbReference type="SAM" id="Phobius"/>
    </source>
</evidence>
<evidence type="ECO:0000313" key="8">
    <source>
        <dbReference type="Proteomes" id="UP000249375"/>
    </source>
</evidence>
<dbReference type="EMBL" id="CP033459">
    <property type="protein sequence ID" value="QFQ12435.1"/>
    <property type="molecule type" value="Genomic_DNA"/>
</dbReference>
<comment type="subcellular location">
    <subcellularLocation>
        <location evidence="1">Cell membrane</location>
        <topology evidence="1">Multi-pass membrane protein</topology>
    </subcellularLocation>
</comment>
<dbReference type="Pfam" id="PF03739">
    <property type="entry name" value="LptF_LptG"/>
    <property type="match status" value="1"/>
</dbReference>
<feature type="transmembrane region" description="Helical" evidence="6">
    <location>
        <begin position="133"/>
        <end position="155"/>
    </location>
</feature>
<evidence type="ECO:0000313" key="7">
    <source>
        <dbReference type="EMBL" id="QFQ12435.1"/>
    </source>
</evidence>
<feature type="transmembrane region" description="Helical" evidence="6">
    <location>
        <begin position="625"/>
        <end position="642"/>
    </location>
</feature>
<keyword evidence="8" id="KW-1185">Reference proteome</keyword>
<feature type="transmembrane region" description="Helical" evidence="6">
    <location>
        <begin position="90"/>
        <end position="113"/>
    </location>
</feature>
<feature type="transmembrane region" description="Helical" evidence="6">
    <location>
        <begin position="46"/>
        <end position="69"/>
    </location>
</feature>
<evidence type="ECO:0000256" key="4">
    <source>
        <dbReference type="ARBA" id="ARBA00022989"/>
    </source>
</evidence>
<dbReference type="OrthoDB" id="1096108at2"/>
<dbReference type="GO" id="GO:0015920">
    <property type="term" value="P:lipopolysaccharide transport"/>
    <property type="evidence" value="ECO:0007669"/>
    <property type="project" value="TreeGrafter"/>
</dbReference>
<dbReference type="Proteomes" id="UP000249375">
    <property type="component" value="Chromosome"/>
</dbReference>
<accession>A0A5P8E604</accession>
<protein>
    <submittedName>
        <fullName evidence="7">YjgP/YjgQ family permease</fullName>
    </submittedName>
</protein>
<keyword evidence="3 6" id="KW-0812">Transmembrane</keyword>
<evidence type="ECO:0000256" key="1">
    <source>
        <dbReference type="ARBA" id="ARBA00004651"/>
    </source>
</evidence>
<gene>
    <name evidence="7" type="ORF">C7Y71_005065</name>
</gene>
<feature type="transmembrane region" description="Helical" evidence="6">
    <location>
        <begin position="415"/>
        <end position="434"/>
    </location>
</feature>
<dbReference type="InterPro" id="IPR005495">
    <property type="entry name" value="LptG/LptF_permease"/>
</dbReference>
<sequence length="673" mass="77110">MKKKLTRKTKNLASCLNFCYPTFNVPYLFCIFAVNMTLMKKLDRYVLGKFCLIFVAAFFICLFVLMMQFTWQHVDKLVGKGLTVDILSQFFYYMALTLVPQALPLAVLLASLICFGNLGESFELIAMKSSGVSLWRVMMPMLGLSVLLSGVSFFFQNKTSPDSVLQLRTLLISMKQTSPAMEIPEGIFYNGVPNINIYVKKKVPKTGMLYDLIIYKTDQGFDKAQIVLADSGRIEMSADKMHLRLDIWEGEQYQSLQSGDAMSMKGANMPYDRETFGHKSLLIDFDANFNVMDADLMKNMPSTKNMVEIVESVDSMNHEIDSAANRSYKESLKTVYNEPEMTKEEAKKVQRQANELKLTFDKLTAQMSADNSVNVYQRAKTIVQQRITDLKFKEEVQDNTIKFIRRHWIEWHQKITMSLACILFFLIGAPLGAIIRKGGLGMPSVVAVIIFIIYYVINTSMMKQARQGSLNMVVGMWTSTAILLPLSIFLTYQANRDSVVFNIDAYRALFRRFIGLRDKRNLTLKEVIIEDPDYDNAVQRLEKLRDDCRSYNQEHRLKNMPSYVKVFFRTKPDRAVEGIKADMDNIVQDLANSKDGRIIHALNDLPLIYASAHVSPFYNQKWNKAAGIFLPVGIVLWVRVWIFRMRLHKDMKQIDAAAAKIIARIAESRKRSN</sequence>
<dbReference type="KEGG" id="alq:C7Y71_005065"/>
<feature type="transmembrane region" description="Helical" evidence="6">
    <location>
        <begin position="469"/>
        <end position="492"/>
    </location>
</feature>